<dbReference type="SMART" id="SM00066">
    <property type="entry name" value="GAL4"/>
    <property type="match status" value="1"/>
</dbReference>
<feature type="region of interest" description="Disordered" evidence="4">
    <location>
        <begin position="1"/>
        <end position="20"/>
    </location>
</feature>
<evidence type="ECO:0000313" key="7">
    <source>
        <dbReference type="Proteomes" id="UP000469558"/>
    </source>
</evidence>
<dbReference type="CDD" id="cd00067">
    <property type="entry name" value="GAL4"/>
    <property type="match status" value="1"/>
</dbReference>
<dbReference type="InterPro" id="IPR007219">
    <property type="entry name" value="XnlR_reg_dom"/>
</dbReference>
<dbReference type="PANTHER" id="PTHR31001:SF85">
    <property type="entry name" value="ZN(II)2CYS6 TRANSCRIPTION FACTOR (EUROFUNG)"/>
    <property type="match status" value="1"/>
</dbReference>
<dbReference type="PANTHER" id="PTHR31001">
    <property type="entry name" value="UNCHARACTERIZED TRANSCRIPTIONAL REGULATORY PROTEIN"/>
    <property type="match status" value="1"/>
</dbReference>
<sequence>MSTTEENRSKSPSGNEPFKKKHPCILCQQRKVKCDRNDPCQNCTKARVECISASTMPPKRRKKRFPEAELLARLKKYEAHLKAYGADIDAINREDGPPAPKESAEAKHIDSHFDCNNRLSVRKSLRHVENNMWHGLNQEFRDAEELLQGSSDDEDFESPITKTYDTIGSDARDLLFSAQPPDSLVDFHPTPMNIFRLWQTFIDNVNPLIKIFHAPTVQQQILDASADLGKLSKKTEVLMFGIYSTAVQSLDDQEVKSMFAEEKSTLLAQYQTGCRHSLQRAGFLRTSDITILQGFVLYLTSCLNFTMDPRALYCLTGITVRIAQRMGLNVDGTAYGLPPFEVEMRRRLWWQVLHLDNRVGELSGAGPSLHMHRWTTKLPSNVNDSSLFPDMKDPPVEHPGATEMIFVLQKCELAQFVHQMKRVCRPTEVKDETVDAFETLLENKYLKYCDSQVPLHYLSLLMARAGLNRIRMGPLHFHLSFLKRDNTTDEEKDKCFLLTLTMLEYHHTMMGAKPLSRYLWHIYTNFPFPAHVYILCALRYKPMGELSDRAWRLLEESFERRSKGDFNKKNKHKGSALHMAMSNLTLKAWEARERVCYAKTPEYILTLKQDLAAARKTPSSADASPPEGFGNQLEDAYQWFDQQPYDQSGIVMPESMDWSLWNGVPMAFDNTMDQGFYKS</sequence>
<dbReference type="EMBL" id="QGMK01002038">
    <property type="protein sequence ID" value="TVY62246.1"/>
    <property type="molecule type" value="Genomic_DNA"/>
</dbReference>
<name>A0A8T9C0H2_9HELO</name>
<organism evidence="6 7">
    <name type="scientific">Lachnellula suecica</name>
    <dbReference type="NCBI Taxonomy" id="602035"/>
    <lineage>
        <taxon>Eukaryota</taxon>
        <taxon>Fungi</taxon>
        <taxon>Dikarya</taxon>
        <taxon>Ascomycota</taxon>
        <taxon>Pezizomycotina</taxon>
        <taxon>Leotiomycetes</taxon>
        <taxon>Helotiales</taxon>
        <taxon>Lachnaceae</taxon>
        <taxon>Lachnellula</taxon>
    </lineage>
</organism>
<evidence type="ECO:0000313" key="6">
    <source>
        <dbReference type="EMBL" id="TVY62246.1"/>
    </source>
</evidence>
<gene>
    <name evidence="6" type="primary">aurR2_0</name>
    <name evidence="6" type="ORF">LSUE1_G008100</name>
</gene>
<evidence type="ECO:0000256" key="1">
    <source>
        <dbReference type="ARBA" id="ARBA00004123"/>
    </source>
</evidence>
<evidence type="ECO:0000256" key="4">
    <source>
        <dbReference type="SAM" id="MobiDB-lite"/>
    </source>
</evidence>
<evidence type="ECO:0000259" key="5">
    <source>
        <dbReference type="PROSITE" id="PS50048"/>
    </source>
</evidence>
<reference evidence="6 7" key="1">
    <citation type="submission" date="2018-05" db="EMBL/GenBank/DDBJ databases">
        <title>Genome sequencing and assembly of the regulated plant pathogen Lachnellula willkommii and related sister species for the development of diagnostic species identification markers.</title>
        <authorList>
            <person name="Giroux E."/>
            <person name="Bilodeau G."/>
        </authorList>
    </citation>
    <scope>NUCLEOTIDE SEQUENCE [LARGE SCALE GENOMIC DNA]</scope>
    <source>
        <strain evidence="6 7">CBS 268.59</strain>
    </source>
</reference>
<dbReference type="GO" id="GO:0003677">
    <property type="term" value="F:DNA binding"/>
    <property type="evidence" value="ECO:0007669"/>
    <property type="project" value="InterPro"/>
</dbReference>
<dbReference type="GO" id="GO:0000981">
    <property type="term" value="F:DNA-binding transcription factor activity, RNA polymerase II-specific"/>
    <property type="evidence" value="ECO:0007669"/>
    <property type="project" value="InterPro"/>
</dbReference>
<dbReference type="Gene3D" id="4.10.240.10">
    <property type="entry name" value="Zn(2)-C6 fungal-type DNA-binding domain"/>
    <property type="match status" value="1"/>
</dbReference>
<dbReference type="InterPro" id="IPR036864">
    <property type="entry name" value="Zn2-C6_fun-type_DNA-bd_sf"/>
</dbReference>
<dbReference type="CDD" id="cd12148">
    <property type="entry name" value="fungal_TF_MHR"/>
    <property type="match status" value="1"/>
</dbReference>
<dbReference type="GO" id="GO:0005634">
    <property type="term" value="C:nucleus"/>
    <property type="evidence" value="ECO:0007669"/>
    <property type="project" value="UniProtKB-SubCell"/>
</dbReference>
<dbReference type="Pfam" id="PF00172">
    <property type="entry name" value="Zn_clus"/>
    <property type="match status" value="1"/>
</dbReference>
<keyword evidence="2" id="KW-0479">Metal-binding</keyword>
<comment type="caution">
    <text evidence="6">The sequence shown here is derived from an EMBL/GenBank/DDBJ whole genome shotgun (WGS) entry which is preliminary data.</text>
</comment>
<accession>A0A8T9C0H2</accession>
<dbReference type="Pfam" id="PF04082">
    <property type="entry name" value="Fungal_trans"/>
    <property type="match status" value="1"/>
</dbReference>
<dbReference type="InterPro" id="IPR001138">
    <property type="entry name" value="Zn2Cys6_DnaBD"/>
</dbReference>
<dbReference type="Proteomes" id="UP000469558">
    <property type="component" value="Unassembled WGS sequence"/>
</dbReference>
<dbReference type="PROSITE" id="PS50048">
    <property type="entry name" value="ZN2_CY6_FUNGAL_2"/>
    <property type="match status" value="1"/>
</dbReference>
<dbReference type="SMART" id="SM00906">
    <property type="entry name" value="Fungal_trans"/>
    <property type="match status" value="1"/>
</dbReference>
<dbReference type="GO" id="GO:0006351">
    <property type="term" value="P:DNA-templated transcription"/>
    <property type="evidence" value="ECO:0007669"/>
    <property type="project" value="InterPro"/>
</dbReference>
<proteinExistence type="predicted"/>
<feature type="domain" description="Zn(2)-C6 fungal-type" evidence="5">
    <location>
        <begin position="23"/>
        <end position="52"/>
    </location>
</feature>
<evidence type="ECO:0000256" key="3">
    <source>
        <dbReference type="ARBA" id="ARBA00023242"/>
    </source>
</evidence>
<dbReference type="AlphaFoldDB" id="A0A8T9C0H2"/>
<evidence type="ECO:0000256" key="2">
    <source>
        <dbReference type="ARBA" id="ARBA00022723"/>
    </source>
</evidence>
<dbReference type="InterPro" id="IPR050613">
    <property type="entry name" value="Sec_Metabolite_Reg"/>
</dbReference>
<dbReference type="SUPFAM" id="SSF57701">
    <property type="entry name" value="Zn2/Cys6 DNA-binding domain"/>
    <property type="match status" value="1"/>
</dbReference>
<comment type="subcellular location">
    <subcellularLocation>
        <location evidence="1">Nucleus</location>
    </subcellularLocation>
</comment>
<protein>
    <submittedName>
        <fullName evidence="6">Aurofusarin cluster transcription factor aurR2</fullName>
    </submittedName>
</protein>
<keyword evidence="7" id="KW-1185">Reference proteome</keyword>
<keyword evidence="3" id="KW-0539">Nucleus</keyword>
<dbReference type="GO" id="GO:0008270">
    <property type="term" value="F:zinc ion binding"/>
    <property type="evidence" value="ECO:0007669"/>
    <property type="project" value="InterPro"/>
</dbReference>
<dbReference type="OrthoDB" id="2269373at2759"/>